<accession>A0ABM1SWC2</accession>
<evidence type="ECO:0000313" key="1">
    <source>
        <dbReference type="Proteomes" id="UP000694941"/>
    </source>
</evidence>
<organism evidence="1 2">
    <name type="scientific">Limulus polyphemus</name>
    <name type="common">Atlantic horseshoe crab</name>
    <dbReference type="NCBI Taxonomy" id="6850"/>
    <lineage>
        <taxon>Eukaryota</taxon>
        <taxon>Metazoa</taxon>
        <taxon>Ecdysozoa</taxon>
        <taxon>Arthropoda</taxon>
        <taxon>Chelicerata</taxon>
        <taxon>Merostomata</taxon>
        <taxon>Xiphosura</taxon>
        <taxon>Limulidae</taxon>
        <taxon>Limulus</taxon>
    </lineage>
</organism>
<keyword evidence="1" id="KW-1185">Reference proteome</keyword>
<protein>
    <submittedName>
        <fullName evidence="2">Uncharacterized protein LOC106464490 isoform X1</fullName>
    </submittedName>
</protein>
<proteinExistence type="predicted"/>
<evidence type="ECO:0000313" key="2">
    <source>
        <dbReference type="RefSeq" id="XP_022247928.1"/>
    </source>
</evidence>
<dbReference type="RefSeq" id="XP_022247928.1">
    <property type="nucleotide sequence ID" value="XM_022392220.1"/>
</dbReference>
<dbReference type="GeneID" id="106464490"/>
<sequence length="234" mass="26742">MLTVLDKRIKFNAFNTSVQKVVIYDVYKPCFRVASIINPLNEKMITFKDFIYSFQATFCLQDFLADAQKKFTHFQSTHSDFASESVEITNSQNASENKFLQILLENNGCKPAKVISTVWPTTEVLVKICSNQVFDSFEDFEKTCAESEDITLMIGRLPLQSVFHKQEEISTNDESSQQKCVWVIQTTVGSLPKLHPPLSSLQYSQQEAAELDQRVNSLRQLRSKSALNLQKHVE</sequence>
<name>A0ABM1SWC2_LIMPO</name>
<dbReference type="Proteomes" id="UP000694941">
    <property type="component" value="Unplaced"/>
</dbReference>
<gene>
    <name evidence="2" type="primary">LOC106464490</name>
</gene>
<reference evidence="2" key="1">
    <citation type="submission" date="2025-08" db="UniProtKB">
        <authorList>
            <consortium name="RefSeq"/>
        </authorList>
    </citation>
    <scope>IDENTIFICATION</scope>
    <source>
        <tissue evidence="2">Muscle</tissue>
    </source>
</reference>